<sequence>MALSSAGIAVVLVTTACTQASEGKPVRIPTFGETPPAGGTSLTGPSTTSSTWTPTWEASIPAPVVKPTTKPPAPKPKPTKPPVTTTAEPTFTIPTLPGVPFAREGGRCDREGAVAITRSGEPLVCVRSGRGDALRWRKP</sequence>
<proteinExistence type="predicted"/>
<comment type="caution">
    <text evidence="2">The sequence shown here is derived from an EMBL/GenBank/DDBJ whole genome shotgun (WGS) entry which is preliminary data.</text>
</comment>
<organism evidence="2 3">
    <name type="scientific">Kibdelosporangium persicum</name>
    <dbReference type="NCBI Taxonomy" id="2698649"/>
    <lineage>
        <taxon>Bacteria</taxon>
        <taxon>Bacillati</taxon>
        <taxon>Actinomycetota</taxon>
        <taxon>Actinomycetes</taxon>
        <taxon>Pseudonocardiales</taxon>
        <taxon>Pseudonocardiaceae</taxon>
        <taxon>Kibdelosporangium</taxon>
    </lineage>
</organism>
<protein>
    <recommendedName>
        <fullName evidence="4">Ig-like domain-containing protein</fullName>
    </recommendedName>
</protein>
<gene>
    <name evidence="2" type="ORF">GC106_40680</name>
</gene>
<evidence type="ECO:0000313" key="2">
    <source>
        <dbReference type="EMBL" id="NRN66838.1"/>
    </source>
</evidence>
<keyword evidence="3" id="KW-1185">Reference proteome</keyword>
<feature type="region of interest" description="Disordered" evidence="1">
    <location>
        <begin position="24"/>
        <end position="104"/>
    </location>
</feature>
<reference evidence="2 3" key="1">
    <citation type="submission" date="2020-01" db="EMBL/GenBank/DDBJ databases">
        <title>Kibdelosporangium persica a novel Actinomycetes from a hot desert in Iran.</title>
        <authorList>
            <person name="Safaei N."/>
            <person name="Zaburannyi N."/>
            <person name="Mueller R."/>
            <person name="Wink J."/>
        </authorList>
    </citation>
    <scope>NUCLEOTIDE SEQUENCE [LARGE SCALE GENOMIC DNA]</scope>
    <source>
        <strain evidence="2 3">4NS15</strain>
    </source>
</reference>
<accession>A0ABX2F7P3</accession>
<evidence type="ECO:0000256" key="1">
    <source>
        <dbReference type="SAM" id="MobiDB-lite"/>
    </source>
</evidence>
<dbReference type="EMBL" id="JAAATY010000011">
    <property type="protein sequence ID" value="NRN66838.1"/>
    <property type="molecule type" value="Genomic_DNA"/>
</dbReference>
<dbReference type="Proteomes" id="UP000763557">
    <property type="component" value="Unassembled WGS sequence"/>
</dbReference>
<name>A0ABX2F7P3_9PSEU</name>
<feature type="compositionally biased region" description="Pro residues" evidence="1">
    <location>
        <begin position="69"/>
        <end position="81"/>
    </location>
</feature>
<evidence type="ECO:0000313" key="3">
    <source>
        <dbReference type="Proteomes" id="UP000763557"/>
    </source>
</evidence>
<dbReference type="RefSeq" id="WP_173133533.1">
    <property type="nucleotide sequence ID" value="NZ_CBCSGW010000069.1"/>
</dbReference>
<evidence type="ECO:0008006" key="4">
    <source>
        <dbReference type="Google" id="ProtNLM"/>
    </source>
</evidence>
<feature type="compositionally biased region" description="Low complexity" evidence="1">
    <location>
        <begin position="34"/>
        <end position="68"/>
    </location>
</feature>
<feature type="compositionally biased region" description="Low complexity" evidence="1">
    <location>
        <begin position="82"/>
        <end position="95"/>
    </location>
</feature>